<name>A0A0E9X5K1_ANGAN</name>
<sequence length="63" mass="7244">MSIVHLWGENIFNLLNHCHFIFLTLAVQSQNDPVPISNYCMYDVCLKKHNVGQLGFADHKLLC</sequence>
<reference evidence="1" key="2">
    <citation type="journal article" date="2015" name="Fish Shellfish Immunol.">
        <title>Early steps in the European eel (Anguilla anguilla)-Vibrio vulnificus interaction in the gills: Role of the RtxA13 toxin.</title>
        <authorList>
            <person name="Callol A."/>
            <person name="Pajuelo D."/>
            <person name="Ebbesson L."/>
            <person name="Teles M."/>
            <person name="MacKenzie S."/>
            <person name="Amaro C."/>
        </authorList>
    </citation>
    <scope>NUCLEOTIDE SEQUENCE</scope>
</reference>
<accession>A0A0E9X5K1</accession>
<dbReference type="AlphaFoldDB" id="A0A0E9X5K1"/>
<evidence type="ECO:0000313" key="1">
    <source>
        <dbReference type="EMBL" id="JAH98007.1"/>
    </source>
</evidence>
<organism evidence="1">
    <name type="scientific">Anguilla anguilla</name>
    <name type="common">European freshwater eel</name>
    <name type="synonym">Muraena anguilla</name>
    <dbReference type="NCBI Taxonomy" id="7936"/>
    <lineage>
        <taxon>Eukaryota</taxon>
        <taxon>Metazoa</taxon>
        <taxon>Chordata</taxon>
        <taxon>Craniata</taxon>
        <taxon>Vertebrata</taxon>
        <taxon>Euteleostomi</taxon>
        <taxon>Actinopterygii</taxon>
        <taxon>Neopterygii</taxon>
        <taxon>Teleostei</taxon>
        <taxon>Anguilliformes</taxon>
        <taxon>Anguillidae</taxon>
        <taxon>Anguilla</taxon>
    </lineage>
</organism>
<reference evidence="1" key="1">
    <citation type="submission" date="2014-11" db="EMBL/GenBank/DDBJ databases">
        <authorList>
            <person name="Amaro Gonzalez C."/>
        </authorList>
    </citation>
    <scope>NUCLEOTIDE SEQUENCE</scope>
</reference>
<dbReference type="EMBL" id="GBXM01010570">
    <property type="protein sequence ID" value="JAH98007.1"/>
    <property type="molecule type" value="Transcribed_RNA"/>
</dbReference>
<protein>
    <submittedName>
        <fullName evidence="1">Uncharacterized protein</fullName>
    </submittedName>
</protein>
<proteinExistence type="predicted"/>